<organism evidence="1 3">
    <name type="scientific">Drosophila virilis</name>
    <name type="common">Fruit fly</name>
    <dbReference type="NCBI Taxonomy" id="7244"/>
    <lineage>
        <taxon>Eukaryota</taxon>
        <taxon>Metazoa</taxon>
        <taxon>Ecdysozoa</taxon>
        <taxon>Arthropoda</taxon>
        <taxon>Hexapoda</taxon>
        <taxon>Insecta</taxon>
        <taxon>Pterygota</taxon>
        <taxon>Neoptera</taxon>
        <taxon>Endopterygota</taxon>
        <taxon>Diptera</taxon>
        <taxon>Brachycera</taxon>
        <taxon>Muscomorpha</taxon>
        <taxon>Ephydroidea</taxon>
        <taxon>Drosophilidae</taxon>
        <taxon>Drosophila</taxon>
    </lineage>
</organism>
<reference evidence="1 3" key="1">
    <citation type="journal article" date="2007" name="Nature">
        <title>Evolution of genes and genomes on the Drosophila phylogeny.</title>
        <authorList>
            <consortium name="Drosophila 12 Genomes Consortium"/>
            <person name="Clark A.G."/>
            <person name="Eisen M.B."/>
            <person name="Smith D.R."/>
            <person name="Bergman C.M."/>
            <person name="Oliver B."/>
            <person name="Markow T.A."/>
            <person name="Kaufman T.C."/>
            <person name="Kellis M."/>
            <person name="Gelbart W."/>
            <person name="Iyer V.N."/>
            <person name="Pollard D.A."/>
            <person name="Sackton T.B."/>
            <person name="Larracuente A.M."/>
            <person name="Singh N.D."/>
            <person name="Abad J.P."/>
            <person name="Abt D.N."/>
            <person name="Adryan B."/>
            <person name="Aguade M."/>
            <person name="Akashi H."/>
            <person name="Anderson W.W."/>
            <person name="Aquadro C.F."/>
            <person name="Ardell D.H."/>
            <person name="Arguello R."/>
            <person name="Artieri C.G."/>
            <person name="Barbash D.A."/>
            <person name="Barker D."/>
            <person name="Barsanti P."/>
            <person name="Batterham P."/>
            <person name="Batzoglou S."/>
            <person name="Begun D."/>
            <person name="Bhutkar A."/>
            <person name="Blanco E."/>
            <person name="Bosak S.A."/>
            <person name="Bradley R.K."/>
            <person name="Brand A.D."/>
            <person name="Brent M.R."/>
            <person name="Brooks A.N."/>
            <person name="Brown R.H."/>
            <person name="Butlin R.K."/>
            <person name="Caggese C."/>
            <person name="Calvi B.R."/>
            <person name="Bernardo de Carvalho A."/>
            <person name="Caspi A."/>
            <person name="Castrezana S."/>
            <person name="Celniker S.E."/>
            <person name="Chang J.L."/>
            <person name="Chapple C."/>
            <person name="Chatterji S."/>
            <person name="Chinwalla A."/>
            <person name="Civetta A."/>
            <person name="Clifton S.W."/>
            <person name="Comeron J.M."/>
            <person name="Costello J.C."/>
            <person name="Coyne J.A."/>
            <person name="Daub J."/>
            <person name="David R.G."/>
            <person name="Delcher A.L."/>
            <person name="Delehaunty K."/>
            <person name="Do C.B."/>
            <person name="Ebling H."/>
            <person name="Edwards K."/>
            <person name="Eickbush T."/>
            <person name="Evans J.D."/>
            <person name="Filipski A."/>
            <person name="Findeiss S."/>
            <person name="Freyhult E."/>
            <person name="Fulton L."/>
            <person name="Fulton R."/>
            <person name="Garcia A.C."/>
            <person name="Gardiner A."/>
            <person name="Garfield D.A."/>
            <person name="Garvin B.E."/>
            <person name="Gibson G."/>
            <person name="Gilbert D."/>
            <person name="Gnerre S."/>
            <person name="Godfrey J."/>
            <person name="Good R."/>
            <person name="Gotea V."/>
            <person name="Gravely B."/>
            <person name="Greenberg A.J."/>
            <person name="Griffiths-Jones S."/>
            <person name="Gross S."/>
            <person name="Guigo R."/>
            <person name="Gustafson E.A."/>
            <person name="Haerty W."/>
            <person name="Hahn M.W."/>
            <person name="Halligan D.L."/>
            <person name="Halpern A.L."/>
            <person name="Halter G.M."/>
            <person name="Han M.V."/>
            <person name="Heger A."/>
            <person name="Hillier L."/>
            <person name="Hinrichs A.S."/>
            <person name="Holmes I."/>
            <person name="Hoskins R.A."/>
            <person name="Hubisz M.J."/>
            <person name="Hultmark D."/>
            <person name="Huntley M.A."/>
            <person name="Jaffe D.B."/>
            <person name="Jagadeeshan S."/>
            <person name="Jeck W.R."/>
            <person name="Johnson J."/>
            <person name="Jones C.D."/>
            <person name="Jordan W.C."/>
            <person name="Karpen G.H."/>
            <person name="Kataoka E."/>
            <person name="Keightley P.D."/>
            <person name="Kheradpour P."/>
            <person name="Kirkness E.F."/>
            <person name="Koerich L.B."/>
            <person name="Kristiansen K."/>
            <person name="Kudrna D."/>
            <person name="Kulathinal R.J."/>
            <person name="Kumar S."/>
            <person name="Kwok R."/>
            <person name="Lander E."/>
            <person name="Langley C.H."/>
            <person name="Lapoint R."/>
            <person name="Lazzaro B.P."/>
            <person name="Lee S.J."/>
            <person name="Levesque L."/>
            <person name="Li R."/>
            <person name="Lin C.F."/>
            <person name="Lin M.F."/>
            <person name="Lindblad-Toh K."/>
            <person name="Llopart A."/>
            <person name="Long M."/>
            <person name="Low L."/>
            <person name="Lozovsky E."/>
            <person name="Lu J."/>
            <person name="Luo M."/>
            <person name="Machado C.A."/>
            <person name="Makalowski W."/>
            <person name="Marzo M."/>
            <person name="Matsuda M."/>
            <person name="Matzkin L."/>
            <person name="McAllister B."/>
            <person name="McBride C.S."/>
            <person name="McKernan B."/>
            <person name="McKernan K."/>
            <person name="Mendez-Lago M."/>
            <person name="Minx P."/>
            <person name="Mollenhauer M.U."/>
            <person name="Montooth K."/>
            <person name="Mount S.M."/>
            <person name="Mu X."/>
            <person name="Myers E."/>
            <person name="Negre B."/>
            <person name="Newfeld S."/>
            <person name="Nielsen R."/>
            <person name="Noor M.A."/>
            <person name="O'Grady P."/>
            <person name="Pachter L."/>
            <person name="Papaceit M."/>
            <person name="Parisi M.J."/>
            <person name="Parisi M."/>
            <person name="Parts L."/>
            <person name="Pedersen J.S."/>
            <person name="Pesole G."/>
            <person name="Phillippy A.M."/>
            <person name="Ponting C.P."/>
            <person name="Pop M."/>
            <person name="Porcelli D."/>
            <person name="Powell J.R."/>
            <person name="Prohaska S."/>
            <person name="Pruitt K."/>
            <person name="Puig M."/>
            <person name="Quesneville H."/>
            <person name="Ram K.R."/>
            <person name="Rand D."/>
            <person name="Rasmussen M.D."/>
            <person name="Reed L.K."/>
            <person name="Reenan R."/>
            <person name="Reily A."/>
            <person name="Remington K.A."/>
            <person name="Rieger T.T."/>
            <person name="Ritchie M.G."/>
            <person name="Robin C."/>
            <person name="Rogers Y.H."/>
            <person name="Rohde C."/>
            <person name="Rozas J."/>
            <person name="Rubenfield M.J."/>
            <person name="Ruiz A."/>
            <person name="Russo S."/>
            <person name="Salzberg S.L."/>
            <person name="Sanchez-Gracia A."/>
            <person name="Saranga D.J."/>
            <person name="Sato H."/>
            <person name="Schaeffer S.W."/>
            <person name="Schatz M.C."/>
            <person name="Schlenke T."/>
            <person name="Schwartz R."/>
            <person name="Segarra C."/>
            <person name="Singh R.S."/>
            <person name="Sirot L."/>
            <person name="Sirota M."/>
            <person name="Sisneros N.B."/>
            <person name="Smith C.D."/>
            <person name="Smith T.F."/>
            <person name="Spieth J."/>
            <person name="Stage D.E."/>
            <person name="Stark A."/>
            <person name="Stephan W."/>
            <person name="Strausberg R.L."/>
            <person name="Strempel S."/>
            <person name="Sturgill D."/>
            <person name="Sutton G."/>
            <person name="Sutton G.G."/>
            <person name="Tao W."/>
            <person name="Teichmann S."/>
            <person name="Tobari Y.N."/>
            <person name="Tomimura Y."/>
            <person name="Tsolas J.M."/>
            <person name="Valente V.L."/>
            <person name="Venter E."/>
            <person name="Venter J.C."/>
            <person name="Vicario S."/>
            <person name="Vieira F.G."/>
            <person name="Vilella A.J."/>
            <person name="Villasante A."/>
            <person name="Walenz B."/>
            <person name="Wang J."/>
            <person name="Wasserman M."/>
            <person name="Watts T."/>
            <person name="Wilson D."/>
            <person name="Wilson R.K."/>
            <person name="Wing R.A."/>
            <person name="Wolfner M.F."/>
            <person name="Wong A."/>
            <person name="Wong G.K."/>
            <person name="Wu C.I."/>
            <person name="Wu G."/>
            <person name="Yamamoto D."/>
            <person name="Yang H.P."/>
            <person name="Yang S.P."/>
            <person name="Yorke J.A."/>
            <person name="Yoshida K."/>
            <person name="Zdobnov E."/>
            <person name="Zhang P."/>
            <person name="Zhang Y."/>
            <person name="Zimin A.V."/>
            <person name="Baldwin J."/>
            <person name="Abdouelleil A."/>
            <person name="Abdulkadir J."/>
            <person name="Abebe A."/>
            <person name="Abera B."/>
            <person name="Abreu J."/>
            <person name="Acer S.C."/>
            <person name="Aftuck L."/>
            <person name="Alexander A."/>
            <person name="An P."/>
            <person name="Anderson E."/>
            <person name="Anderson S."/>
            <person name="Arachi H."/>
            <person name="Azer M."/>
            <person name="Bachantsang P."/>
            <person name="Barry A."/>
            <person name="Bayul T."/>
            <person name="Berlin A."/>
            <person name="Bessette D."/>
            <person name="Bloom T."/>
            <person name="Blye J."/>
            <person name="Boguslavskiy L."/>
            <person name="Bonnet C."/>
            <person name="Boukhgalter B."/>
            <person name="Bourzgui I."/>
            <person name="Brown A."/>
            <person name="Cahill P."/>
            <person name="Channer S."/>
            <person name="Cheshatsang Y."/>
            <person name="Chuda L."/>
            <person name="Citroen M."/>
            <person name="Collymore A."/>
            <person name="Cooke P."/>
            <person name="Costello M."/>
            <person name="D'Aco K."/>
            <person name="Daza R."/>
            <person name="De Haan G."/>
            <person name="DeGray S."/>
            <person name="DeMaso C."/>
            <person name="Dhargay N."/>
            <person name="Dooley K."/>
            <person name="Dooley E."/>
            <person name="Doricent M."/>
            <person name="Dorje P."/>
            <person name="Dorjee K."/>
            <person name="Dupes A."/>
            <person name="Elong R."/>
            <person name="Falk J."/>
            <person name="Farina A."/>
            <person name="Faro S."/>
            <person name="Ferguson D."/>
            <person name="Fisher S."/>
            <person name="Foley C.D."/>
            <person name="Franke A."/>
            <person name="Friedrich D."/>
            <person name="Gadbois L."/>
            <person name="Gearin G."/>
            <person name="Gearin C.R."/>
            <person name="Giannoukos G."/>
            <person name="Goode T."/>
            <person name="Graham J."/>
            <person name="Grandbois E."/>
            <person name="Grewal S."/>
            <person name="Gyaltsen K."/>
            <person name="Hafez N."/>
            <person name="Hagos B."/>
            <person name="Hall J."/>
            <person name="Henson C."/>
            <person name="Hollinger A."/>
            <person name="Honan T."/>
            <person name="Huard M.D."/>
            <person name="Hughes L."/>
            <person name="Hurhula B."/>
            <person name="Husby M.E."/>
            <person name="Kamat A."/>
            <person name="Kanga B."/>
            <person name="Kashin S."/>
            <person name="Khazanovich D."/>
            <person name="Kisner P."/>
            <person name="Lance K."/>
            <person name="Lara M."/>
            <person name="Lee W."/>
            <person name="Lennon N."/>
            <person name="Letendre F."/>
            <person name="LeVine R."/>
            <person name="Lipovsky A."/>
            <person name="Liu X."/>
            <person name="Liu J."/>
            <person name="Liu S."/>
            <person name="Lokyitsang T."/>
            <person name="Lokyitsang Y."/>
            <person name="Lubonja R."/>
            <person name="Lui A."/>
            <person name="MacDonald P."/>
            <person name="Magnisalis V."/>
            <person name="Maru K."/>
            <person name="Matthews C."/>
            <person name="McCusker W."/>
            <person name="McDonough S."/>
            <person name="Mehta T."/>
            <person name="Meldrim J."/>
            <person name="Meneus L."/>
            <person name="Mihai O."/>
            <person name="Mihalev A."/>
            <person name="Mihova T."/>
            <person name="Mittelman R."/>
            <person name="Mlenga V."/>
            <person name="Montmayeur A."/>
            <person name="Mulrain L."/>
            <person name="Navidi A."/>
            <person name="Naylor J."/>
            <person name="Negash T."/>
            <person name="Nguyen T."/>
            <person name="Nguyen N."/>
            <person name="Nicol R."/>
            <person name="Norbu C."/>
            <person name="Norbu N."/>
            <person name="Novod N."/>
            <person name="O'Neill B."/>
            <person name="Osman S."/>
            <person name="Markiewicz E."/>
            <person name="Oyono O.L."/>
            <person name="Patti C."/>
            <person name="Phunkhang P."/>
            <person name="Pierre F."/>
            <person name="Priest M."/>
            <person name="Raghuraman S."/>
            <person name="Rege F."/>
            <person name="Reyes R."/>
            <person name="Rise C."/>
            <person name="Rogov P."/>
            <person name="Ross K."/>
            <person name="Ryan E."/>
            <person name="Settipalli S."/>
            <person name="Shea T."/>
            <person name="Sherpa N."/>
            <person name="Shi L."/>
            <person name="Shih D."/>
            <person name="Sparrow T."/>
            <person name="Spaulding J."/>
            <person name="Stalker J."/>
            <person name="Stange-Thomann N."/>
            <person name="Stavropoulos S."/>
            <person name="Stone C."/>
            <person name="Strader C."/>
            <person name="Tesfaye S."/>
            <person name="Thomson T."/>
            <person name="Thoulutsang Y."/>
            <person name="Thoulutsang D."/>
            <person name="Topham K."/>
            <person name="Topping I."/>
            <person name="Tsamla T."/>
            <person name="Vassiliev H."/>
            <person name="Vo A."/>
            <person name="Wangchuk T."/>
            <person name="Wangdi T."/>
            <person name="Weiand M."/>
            <person name="Wilkinson J."/>
            <person name="Wilson A."/>
            <person name="Yadav S."/>
            <person name="Young G."/>
            <person name="Yu Q."/>
            <person name="Zembek L."/>
            <person name="Zhong D."/>
            <person name="Zimmer A."/>
            <person name="Zwirko Z."/>
            <person name="Jaffe D.B."/>
            <person name="Alvarez P."/>
            <person name="Brockman W."/>
            <person name="Butler J."/>
            <person name="Chin C."/>
            <person name="Gnerre S."/>
            <person name="Grabherr M."/>
            <person name="Kleber M."/>
            <person name="Mauceli E."/>
            <person name="MacCallum I."/>
        </authorList>
    </citation>
    <scope>NUCLEOTIDE SEQUENCE [LARGE SCALE GENOMIC DNA]</scope>
    <source>
        <strain evidence="1">TSC#15010-1051.87</strain>
        <strain evidence="3">Tucson 15010-1051.87</strain>
    </source>
</reference>
<accession>A0A0Q9WHN0</accession>
<evidence type="ECO:0000313" key="3">
    <source>
        <dbReference type="Proteomes" id="UP000008792"/>
    </source>
</evidence>
<keyword evidence="3" id="KW-1185">Reference proteome</keyword>
<reference evidence="1" key="2">
    <citation type="journal article" date="2008" name="Bioinformatics">
        <title>Assembly reconciliation.</title>
        <authorList>
            <person name="Zimin A.V."/>
            <person name="Smith D.R."/>
            <person name="Sutton G."/>
            <person name="Yorke J.A."/>
        </authorList>
    </citation>
    <scope>NUCLEOTIDE SEQUENCE</scope>
    <source>
        <strain evidence="1">TSC#15010-1051.87</strain>
    </source>
</reference>
<dbReference type="EMBL" id="CH940647">
    <property type="protein sequence ID" value="KRF83940.1"/>
    <property type="molecule type" value="Genomic_DNA"/>
</dbReference>
<reference evidence="1" key="3">
    <citation type="submission" date="2015-11" db="EMBL/GenBank/DDBJ databases">
        <authorList>
            <consortium name="FlyBase"/>
        </authorList>
    </citation>
    <scope>NUCLEOTIDE SEQUENCE</scope>
    <source>
        <strain evidence="1">TSC#15010-1051.87</strain>
    </source>
</reference>
<protein>
    <submittedName>
        <fullName evidence="1">Uncharacterized protein, isoform A</fullName>
    </submittedName>
    <submittedName>
        <fullName evidence="2">Uncharacterized protein, isoform B</fullName>
    </submittedName>
</protein>
<gene>
    <name evidence="1" type="primary">Dvir\GJ26384</name>
    <name evidence="1" type="ORF">Dvir_GJ26384</name>
</gene>
<proteinExistence type="predicted"/>
<dbReference type="Proteomes" id="UP000008792">
    <property type="component" value="Unassembled WGS sequence"/>
</dbReference>
<name>A0A0Q9WHN0_DROVI</name>
<dbReference type="AlphaFoldDB" id="A0A0Q9WHN0"/>
<sequence length="172" mass="19719">MCTRFYFFKTVAIISCGCCPPRFSKIQVGPAEIRLGVGSNGLEEQLWRRRWSRRRWAALTIWAVRWSPISLPEVRKSECCPPRFSKIQVGPAEIRLGRVRWLQRPGGAALEEAVEQEEAAQEEVGGSLEMNVTHQIFGNYVHQGGMYFQKVRNIHQTNRYVFHTPISQSVGQ</sequence>
<dbReference type="InParanoid" id="A0A0Q9WHN0"/>
<evidence type="ECO:0000313" key="2">
    <source>
        <dbReference type="EMBL" id="KRF83940.1"/>
    </source>
</evidence>
<dbReference type="EMBL" id="CH940647">
    <property type="protein sequence ID" value="KRF83939.1"/>
    <property type="molecule type" value="Genomic_DNA"/>
</dbReference>
<evidence type="ECO:0000313" key="1">
    <source>
        <dbReference type="EMBL" id="KRF83939.1"/>
    </source>
</evidence>